<sequence>MRHLLPRLCIEKLYKTFVRLLLDYADVIYDNCSSADSVNIEHVQRRACIISTGAIRITKHVTLLKEVGLELLKTRRKVHRLTYLYKIKNHLVPDYLCNFYPLFHHNTENYNLRRHANLIPIRSRTVAYYNSFLLATIRDWNSLSAELISATSLANSANKPKGYHINNYTSGWKKLSANLVATIDIEQRATWKTEEKLPPDQQSWIPTIPDSGKWIKTNKSYVLNVKHQFACCCTQFYHNVFAFISNVKCW</sequence>
<reference evidence="1 2" key="1">
    <citation type="submission" date="2020-06" db="EMBL/GenBank/DDBJ databases">
        <authorList>
            <person name="Li R."/>
            <person name="Bekaert M."/>
        </authorList>
    </citation>
    <scope>NUCLEOTIDE SEQUENCE [LARGE SCALE GENOMIC DNA]</scope>
    <source>
        <strain evidence="2">wild</strain>
    </source>
</reference>
<dbReference type="OrthoDB" id="7480422at2759"/>
<dbReference type="Proteomes" id="UP000507470">
    <property type="component" value="Unassembled WGS sequence"/>
</dbReference>
<dbReference type="EMBL" id="CACVKT020005510">
    <property type="protein sequence ID" value="CAC5395464.1"/>
    <property type="molecule type" value="Genomic_DNA"/>
</dbReference>
<proteinExistence type="predicted"/>
<name>A0A6J8CK82_MYTCO</name>
<organism evidence="1 2">
    <name type="scientific">Mytilus coruscus</name>
    <name type="common">Sea mussel</name>
    <dbReference type="NCBI Taxonomy" id="42192"/>
    <lineage>
        <taxon>Eukaryota</taxon>
        <taxon>Metazoa</taxon>
        <taxon>Spiralia</taxon>
        <taxon>Lophotrochozoa</taxon>
        <taxon>Mollusca</taxon>
        <taxon>Bivalvia</taxon>
        <taxon>Autobranchia</taxon>
        <taxon>Pteriomorphia</taxon>
        <taxon>Mytilida</taxon>
        <taxon>Mytiloidea</taxon>
        <taxon>Mytilidae</taxon>
        <taxon>Mytilinae</taxon>
        <taxon>Mytilus</taxon>
    </lineage>
</organism>
<accession>A0A6J8CK82</accession>
<dbReference type="AlphaFoldDB" id="A0A6J8CK82"/>
<evidence type="ECO:0000313" key="1">
    <source>
        <dbReference type="EMBL" id="CAC5395464.1"/>
    </source>
</evidence>
<gene>
    <name evidence="1" type="ORF">MCOR_30134</name>
</gene>
<protein>
    <submittedName>
        <fullName evidence="1">Uncharacterized protein</fullName>
    </submittedName>
</protein>
<evidence type="ECO:0000313" key="2">
    <source>
        <dbReference type="Proteomes" id="UP000507470"/>
    </source>
</evidence>
<keyword evidence="2" id="KW-1185">Reference proteome</keyword>